<evidence type="ECO:0000313" key="3">
    <source>
        <dbReference type="Proteomes" id="UP000305067"/>
    </source>
</evidence>
<feature type="compositionally biased region" description="Polar residues" evidence="1">
    <location>
        <begin position="58"/>
        <end position="71"/>
    </location>
</feature>
<evidence type="ECO:0000313" key="2">
    <source>
        <dbReference type="EMBL" id="TFK99329.1"/>
    </source>
</evidence>
<feature type="non-terminal residue" evidence="2">
    <location>
        <position position="434"/>
    </location>
</feature>
<feature type="compositionally biased region" description="Acidic residues" evidence="1">
    <location>
        <begin position="241"/>
        <end position="266"/>
    </location>
</feature>
<feature type="region of interest" description="Disordered" evidence="1">
    <location>
        <begin position="1"/>
        <end position="179"/>
    </location>
</feature>
<keyword evidence="3" id="KW-1185">Reference proteome</keyword>
<proteinExistence type="predicted"/>
<feature type="region of interest" description="Disordered" evidence="1">
    <location>
        <begin position="227"/>
        <end position="276"/>
    </location>
</feature>
<protein>
    <submittedName>
        <fullName evidence="2">Uncharacterized protein</fullName>
    </submittedName>
</protein>
<feature type="region of interest" description="Disordered" evidence="1">
    <location>
        <begin position="302"/>
        <end position="342"/>
    </location>
</feature>
<evidence type="ECO:0000256" key="1">
    <source>
        <dbReference type="SAM" id="MobiDB-lite"/>
    </source>
</evidence>
<accession>A0A5C3QE22</accession>
<feature type="compositionally biased region" description="Polar residues" evidence="1">
    <location>
        <begin position="302"/>
        <end position="324"/>
    </location>
</feature>
<name>A0A5C3QE22_9AGAR</name>
<dbReference type="Proteomes" id="UP000305067">
    <property type="component" value="Unassembled WGS sequence"/>
</dbReference>
<sequence>MERQMMIIQFDSPAPPPPPPQVMATPTATASSSSQIIAPRASRKRRRNAEQDQDEQDVTQSTLDAQVQQPTSLPPGPSRPSAPLPARRRQAFPANTETTSGSQSPAIPSASLSAASLPQPAGPQGLPRHGSGPSAALHPLRQALNATLSRHMEKPAMVNAMPSAGLPSVPQGAEENDGSLRDYQLESGFPRSARDEVAATEDSPVSSNINWDNIDWSEVFRHSPSAAEAIRNTDQRQVLPAEEDDEGNREELYDEDPLDTTSDSDEGNYPLQLSHTGAAETRRVAYAPLSYLHPKGLGSEVNSHYASAGSDSEANTPYSFATSDSELDTPASRPLSMNGYHHATSNRFTGNLGQCPENDPAEPMTLAELRKLHLDVFRSPALSSAGLEDAWPGNHQDLAGISPYLPHLPAITFPIPEGVYTRSLAASFGSEAGT</sequence>
<gene>
    <name evidence="2" type="ORF">BDV98DRAFT_606186</name>
</gene>
<feature type="compositionally biased region" description="Low complexity" evidence="1">
    <location>
        <begin position="102"/>
        <end position="125"/>
    </location>
</feature>
<dbReference type="AlphaFoldDB" id="A0A5C3QE22"/>
<reference evidence="2 3" key="1">
    <citation type="journal article" date="2019" name="Nat. Ecol. Evol.">
        <title>Megaphylogeny resolves global patterns of mushroom evolution.</title>
        <authorList>
            <person name="Varga T."/>
            <person name="Krizsan K."/>
            <person name="Foldi C."/>
            <person name="Dima B."/>
            <person name="Sanchez-Garcia M."/>
            <person name="Sanchez-Ramirez S."/>
            <person name="Szollosi G.J."/>
            <person name="Szarkandi J.G."/>
            <person name="Papp V."/>
            <person name="Albert L."/>
            <person name="Andreopoulos W."/>
            <person name="Angelini C."/>
            <person name="Antonin V."/>
            <person name="Barry K.W."/>
            <person name="Bougher N.L."/>
            <person name="Buchanan P."/>
            <person name="Buyck B."/>
            <person name="Bense V."/>
            <person name="Catcheside P."/>
            <person name="Chovatia M."/>
            <person name="Cooper J."/>
            <person name="Damon W."/>
            <person name="Desjardin D."/>
            <person name="Finy P."/>
            <person name="Geml J."/>
            <person name="Haridas S."/>
            <person name="Hughes K."/>
            <person name="Justo A."/>
            <person name="Karasinski D."/>
            <person name="Kautmanova I."/>
            <person name="Kiss B."/>
            <person name="Kocsube S."/>
            <person name="Kotiranta H."/>
            <person name="LaButti K.M."/>
            <person name="Lechner B.E."/>
            <person name="Liimatainen K."/>
            <person name="Lipzen A."/>
            <person name="Lukacs Z."/>
            <person name="Mihaltcheva S."/>
            <person name="Morgado L.N."/>
            <person name="Niskanen T."/>
            <person name="Noordeloos M.E."/>
            <person name="Ohm R.A."/>
            <person name="Ortiz-Santana B."/>
            <person name="Ovrebo C."/>
            <person name="Racz N."/>
            <person name="Riley R."/>
            <person name="Savchenko A."/>
            <person name="Shiryaev A."/>
            <person name="Soop K."/>
            <person name="Spirin V."/>
            <person name="Szebenyi C."/>
            <person name="Tomsovsky M."/>
            <person name="Tulloss R.E."/>
            <person name="Uehling J."/>
            <person name="Grigoriev I.V."/>
            <person name="Vagvolgyi C."/>
            <person name="Papp T."/>
            <person name="Martin F.M."/>
            <person name="Miettinen O."/>
            <person name="Hibbett D.S."/>
            <person name="Nagy L.G."/>
        </authorList>
    </citation>
    <scope>NUCLEOTIDE SEQUENCE [LARGE SCALE GENOMIC DNA]</scope>
    <source>
        <strain evidence="2 3">CBS 309.79</strain>
    </source>
</reference>
<dbReference type="EMBL" id="ML178834">
    <property type="protein sequence ID" value="TFK99329.1"/>
    <property type="molecule type" value="Genomic_DNA"/>
</dbReference>
<organism evidence="2 3">
    <name type="scientific">Pterulicium gracile</name>
    <dbReference type="NCBI Taxonomy" id="1884261"/>
    <lineage>
        <taxon>Eukaryota</taxon>
        <taxon>Fungi</taxon>
        <taxon>Dikarya</taxon>
        <taxon>Basidiomycota</taxon>
        <taxon>Agaricomycotina</taxon>
        <taxon>Agaricomycetes</taxon>
        <taxon>Agaricomycetidae</taxon>
        <taxon>Agaricales</taxon>
        <taxon>Pleurotineae</taxon>
        <taxon>Pterulaceae</taxon>
        <taxon>Pterulicium</taxon>
    </lineage>
</organism>
<feature type="compositionally biased region" description="Pro residues" evidence="1">
    <location>
        <begin position="72"/>
        <end position="83"/>
    </location>
</feature>
<feature type="compositionally biased region" description="Low complexity" evidence="1">
    <location>
        <begin position="22"/>
        <end position="34"/>
    </location>
</feature>